<evidence type="ECO:0000259" key="9">
    <source>
        <dbReference type="PROSITE" id="PS50979"/>
    </source>
</evidence>
<dbReference type="Gene3D" id="3.30.470.20">
    <property type="entry name" value="ATP-grasp fold, B domain"/>
    <property type="match status" value="1"/>
</dbReference>
<dbReference type="InterPro" id="IPR011761">
    <property type="entry name" value="ATP-grasp"/>
</dbReference>
<dbReference type="NCBIfam" id="NF006367">
    <property type="entry name" value="PRK08591.1"/>
    <property type="match status" value="1"/>
</dbReference>
<evidence type="ECO:0000256" key="6">
    <source>
        <dbReference type="PROSITE-ProRule" id="PRU00409"/>
    </source>
</evidence>
<dbReference type="InterPro" id="IPR011053">
    <property type="entry name" value="Single_hybrid_motif"/>
</dbReference>
<dbReference type="InterPro" id="IPR005479">
    <property type="entry name" value="CPAse_ATP-bd"/>
</dbReference>
<dbReference type="InterPro" id="IPR001882">
    <property type="entry name" value="Biotin_BS"/>
</dbReference>
<dbReference type="Pfam" id="PF02785">
    <property type="entry name" value="Biotin_carb_C"/>
    <property type="match status" value="1"/>
</dbReference>
<dbReference type="PANTHER" id="PTHR18866:SF33">
    <property type="entry name" value="METHYLCROTONOYL-COA CARBOXYLASE SUBUNIT ALPHA, MITOCHONDRIAL-RELATED"/>
    <property type="match status" value="1"/>
</dbReference>
<gene>
    <name evidence="10" type="ORF">JI746_15210</name>
</gene>
<evidence type="ECO:0000259" key="8">
    <source>
        <dbReference type="PROSITE" id="PS50975"/>
    </source>
</evidence>
<keyword evidence="11" id="KW-1185">Reference proteome</keyword>
<dbReference type="RefSeq" id="WP_201690624.1">
    <property type="nucleotide sequence ID" value="NZ_JAEQND010000008.1"/>
</dbReference>
<dbReference type="Pfam" id="PF00289">
    <property type="entry name" value="Biotin_carb_N"/>
    <property type="match status" value="1"/>
</dbReference>
<dbReference type="InterPro" id="IPR005481">
    <property type="entry name" value="BC-like_N"/>
</dbReference>
<accession>A0ABS1JQN6</accession>
<dbReference type="InterPro" id="IPR016185">
    <property type="entry name" value="PreATP-grasp_dom_sf"/>
</dbReference>
<feature type="domain" description="Lipoyl-binding" evidence="7">
    <location>
        <begin position="584"/>
        <end position="663"/>
    </location>
</feature>
<keyword evidence="5" id="KW-0092">Biotin</keyword>
<dbReference type="CDD" id="cd06850">
    <property type="entry name" value="biotinyl_domain"/>
    <property type="match status" value="1"/>
</dbReference>
<dbReference type="SUPFAM" id="SSF51246">
    <property type="entry name" value="Rudiment single hybrid motif"/>
    <property type="match status" value="1"/>
</dbReference>
<dbReference type="SUPFAM" id="SSF56059">
    <property type="entry name" value="Glutathione synthetase ATP-binding domain-like"/>
    <property type="match status" value="1"/>
</dbReference>
<dbReference type="Gene3D" id="2.40.50.100">
    <property type="match status" value="1"/>
</dbReference>
<dbReference type="SMART" id="SM00878">
    <property type="entry name" value="Biotin_carb_C"/>
    <property type="match status" value="1"/>
</dbReference>
<feature type="domain" description="ATP-grasp" evidence="8">
    <location>
        <begin position="120"/>
        <end position="320"/>
    </location>
</feature>
<dbReference type="SUPFAM" id="SSF52440">
    <property type="entry name" value="PreATP-grasp domain"/>
    <property type="match status" value="1"/>
</dbReference>
<comment type="caution">
    <text evidence="10">The sequence shown here is derived from an EMBL/GenBank/DDBJ whole genome shotgun (WGS) entry which is preliminary data.</text>
</comment>
<dbReference type="PROSITE" id="PS50975">
    <property type="entry name" value="ATP_GRASP"/>
    <property type="match status" value="1"/>
</dbReference>
<dbReference type="Proteomes" id="UP000622707">
    <property type="component" value="Unassembled WGS sequence"/>
</dbReference>
<evidence type="ECO:0000313" key="10">
    <source>
        <dbReference type="EMBL" id="MBL0426461.1"/>
    </source>
</evidence>
<dbReference type="SUPFAM" id="SSF51230">
    <property type="entry name" value="Single hybrid motif"/>
    <property type="match status" value="1"/>
</dbReference>
<protein>
    <submittedName>
        <fullName evidence="10">Acetyl/propionyl/methylcrotonyl-CoA carboxylase subunit alpha</fullName>
    </submittedName>
</protein>
<evidence type="ECO:0000256" key="5">
    <source>
        <dbReference type="ARBA" id="ARBA00023267"/>
    </source>
</evidence>
<evidence type="ECO:0000256" key="1">
    <source>
        <dbReference type="ARBA" id="ARBA00001953"/>
    </source>
</evidence>
<dbReference type="InterPro" id="IPR011764">
    <property type="entry name" value="Biotin_carboxylation_dom"/>
</dbReference>
<comment type="cofactor">
    <cofactor evidence="1">
        <name>biotin</name>
        <dbReference type="ChEBI" id="CHEBI:57586"/>
    </cofactor>
</comment>
<dbReference type="Gene3D" id="3.30.700.40">
    <property type="match status" value="1"/>
</dbReference>
<evidence type="ECO:0000256" key="4">
    <source>
        <dbReference type="ARBA" id="ARBA00022840"/>
    </source>
</evidence>
<dbReference type="PROSITE" id="PS50979">
    <property type="entry name" value="BC"/>
    <property type="match status" value="1"/>
</dbReference>
<keyword evidence="3 6" id="KW-0547">Nucleotide-binding</keyword>
<dbReference type="InterPro" id="IPR000089">
    <property type="entry name" value="Biotin_lipoyl"/>
</dbReference>
<dbReference type="InterPro" id="IPR048429">
    <property type="entry name" value="MCC_alpha_BT"/>
</dbReference>
<dbReference type="PANTHER" id="PTHR18866">
    <property type="entry name" value="CARBOXYLASE:PYRUVATE/ACETYL-COA/PROPIONYL-COA CARBOXYLASE"/>
    <property type="match status" value="1"/>
</dbReference>
<proteinExistence type="predicted"/>
<dbReference type="Pfam" id="PF00364">
    <property type="entry name" value="Biotin_lipoyl"/>
    <property type="match status" value="1"/>
</dbReference>
<dbReference type="PROSITE" id="PS00866">
    <property type="entry name" value="CPSASE_1"/>
    <property type="match status" value="1"/>
</dbReference>
<keyword evidence="2" id="KW-0436">Ligase</keyword>
<dbReference type="PROSITE" id="PS00867">
    <property type="entry name" value="CPSASE_2"/>
    <property type="match status" value="1"/>
</dbReference>
<dbReference type="InterPro" id="IPR011054">
    <property type="entry name" value="Rudment_hybrid_motif"/>
</dbReference>
<dbReference type="Pfam" id="PF21139">
    <property type="entry name" value="BT_MCC_alpha"/>
    <property type="match status" value="1"/>
</dbReference>
<organism evidence="10 11">
    <name type="scientific">Ramlibacter alkalitolerans</name>
    <dbReference type="NCBI Taxonomy" id="2039631"/>
    <lineage>
        <taxon>Bacteria</taxon>
        <taxon>Pseudomonadati</taxon>
        <taxon>Pseudomonadota</taxon>
        <taxon>Betaproteobacteria</taxon>
        <taxon>Burkholderiales</taxon>
        <taxon>Comamonadaceae</taxon>
        <taxon>Ramlibacter</taxon>
    </lineage>
</organism>
<name>A0ABS1JQN6_9BURK</name>
<evidence type="ECO:0000256" key="3">
    <source>
        <dbReference type="ARBA" id="ARBA00022741"/>
    </source>
</evidence>
<dbReference type="InterPro" id="IPR005482">
    <property type="entry name" value="Biotin_COase_C"/>
</dbReference>
<reference evidence="10 11" key="1">
    <citation type="journal article" date="2017" name="Int. J. Syst. Evol. Microbiol.">
        <title>Ramlibacter alkalitolerans sp. nov., alkali-tolerant bacterium isolated from soil of ginseng.</title>
        <authorList>
            <person name="Lee D.H."/>
            <person name="Cha C.J."/>
        </authorList>
    </citation>
    <scope>NUCLEOTIDE SEQUENCE [LARGE SCALE GENOMIC DNA]</scope>
    <source>
        <strain evidence="10 11">KACC 19305</strain>
    </source>
</reference>
<dbReference type="InterPro" id="IPR050856">
    <property type="entry name" value="Biotin_carboxylase_complex"/>
</dbReference>
<evidence type="ECO:0000256" key="2">
    <source>
        <dbReference type="ARBA" id="ARBA00022598"/>
    </source>
</evidence>
<dbReference type="PROSITE" id="PS50968">
    <property type="entry name" value="BIOTINYL_LIPOYL"/>
    <property type="match status" value="1"/>
</dbReference>
<dbReference type="Pfam" id="PF02786">
    <property type="entry name" value="CPSase_L_D2"/>
    <property type="match status" value="1"/>
</dbReference>
<sequence>MFKKILIANRGEIACRVAATARRMAIRTVAVYSDADANAKHVQACDEAVHIGGSAPRDSYLRWERIIEAARATGAQAIHPGYGFLSENEAFAAACAEAGLVFIGPPPSAIQAMGLKAESKQLMERAGVPLVPGYHGAEQDPALLKREADRIGYPVLIKASAGGGGKGMRAVQQPEEFAAALASCQREARNSFGDEAVLVEKYVTRPRHIEIQVFGDTQGNYVYLFERDCSVQRRHQKVLEEAPAPGMTEAMRRRMGEAAVAAAGAVKYVGAGTVEFIVEQRQGEMNFFFMEMNTRLQVEHPVTEAITGLDLVEWQLRVAAGEPLPLKQEDLRIHGHAIEARICAESPDNNFLPATGTLHVYRKPQAAAFERGPVRIDDGVREGDAISPYYDSMIAKLIVHGATREEALARLDEALAETHIVGLSTNVQFLRHVVTSRSFAQADLDTALIPREAAVLFNQQPVGLELAAAAAVARTLLDEQALSGDDPFSKRDGWRSHGVGTRRFTFGFGAEEKKATLTTLHDGALLLAIGAGAAEPLSFRAAGAEAIELQYGARRMRAAIYTQGETDHVFTEAGAAQIVSVDLLAHAGDAAAEGGRLTAPMPGKVISFAVKPGEQVRKGQALAVMEAMKMEHTIAAPNDGVVAELLYAPGDQVQEGAELLKLSA</sequence>
<feature type="domain" description="Biotin carboxylation" evidence="9">
    <location>
        <begin position="1"/>
        <end position="454"/>
    </location>
</feature>
<evidence type="ECO:0000313" key="11">
    <source>
        <dbReference type="Proteomes" id="UP000622707"/>
    </source>
</evidence>
<evidence type="ECO:0000259" key="7">
    <source>
        <dbReference type="PROSITE" id="PS50968"/>
    </source>
</evidence>
<keyword evidence="4 6" id="KW-0067">ATP-binding</keyword>
<dbReference type="EMBL" id="JAEQND010000008">
    <property type="protein sequence ID" value="MBL0426461.1"/>
    <property type="molecule type" value="Genomic_DNA"/>
</dbReference>
<dbReference type="PROSITE" id="PS00188">
    <property type="entry name" value="BIOTIN"/>
    <property type="match status" value="1"/>
</dbReference>